<feature type="transmembrane region" description="Helical" evidence="1">
    <location>
        <begin position="106"/>
        <end position="124"/>
    </location>
</feature>
<feature type="transmembrane region" description="Helical" evidence="1">
    <location>
        <begin position="44"/>
        <end position="62"/>
    </location>
</feature>
<dbReference type="AlphaFoldDB" id="A0A0P1I5T2"/>
<sequence>MSDRFTEFLMSRSTALWRAPSGFWCLLVVWLFGLRVLSGGLTQAPWNLALFLLTTVFLFLSLGRLTGLMRDFRLVFLLITSSDFAGVVHTLVPFHGLAFKALKLDPVASLATSITSTITTGLSWSGSR</sequence>
<evidence type="ECO:0000256" key="1">
    <source>
        <dbReference type="SAM" id="Phobius"/>
    </source>
</evidence>
<proteinExistence type="predicted"/>
<keyword evidence="1" id="KW-0812">Transmembrane</keyword>
<organism evidence="2 3">
    <name type="scientific">Ruegeria denitrificans</name>
    <dbReference type="NCBI Taxonomy" id="1715692"/>
    <lineage>
        <taxon>Bacteria</taxon>
        <taxon>Pseudomonadati</taxon>
        <taxon>Pseudomonadota</taxon>
        <taxon>Alphaproteobacteria</taxon>
        <taxon>Rhodobacterales</taxon>
        <taxon>Roseobacteraceae</taxon>
        <taxon>Ruegeria</taxon>
    </lineage>
</organism>
<evidence type="ECO:0000313" key="2">
    <source>
        <dbReference type="EMBL" id="CUJ91657.1"/>
    </source>
</evidence>
<keyword evidence="1" id="KW-1133">Transmembrane helix</keyword>
<reference evidence="3" key="1">
    <citation type="submission" date="2015-09" db="EMBL/GenBank/DDBJ databases">
        <authorList>
            <person name="Rodrigo-Torres L."/>
            <person name="Arahal D.R."/>
        </authorList>
    </citation>
    <scope>NUCLEOTIDE SEQUENCE [LARGE SCALE GENOMIC DNA]</scope>
    <source>
        <strain evidence="3">CECT 5091</strain>
    </source>
</reference>
<protein>
    <submittedName>
        <fullName evidence="2">Uncharacterized protein</fullName>
    </submittedName>
</protein>
<keyword evidence="1" id="KW-0472">Membrane</keyword>
<gene>
    <name evidence="2" type="ORF">RUE5091_01125</name>
</gene>
<feature type="transmembrane region" description="Helical" evidence="1">
    <location>
        <begin position="21"/>
        <end position="38"/>
    </location>
</feature>
<name>A0A0P1I5T2_9RHOB</name>
<dbReference type="Proteomes" id="UP000051260">
    <property type="component" value="Unassembled WGS sequence"/>
</dbReference>
<feature type="transmembrane region" description="Helical" evidence="1">
    <location>
        <begin position="74"/>
        <end position="94"/>
    </location>
</feature>
<accession>A0A0P1I5T2</accession>
<evidence type="ECO:0000313" key="3">
    <source>
        <dbReference type="Proteomes" id="UP000051260"/>
    </source>
</evidence>
<keyword evidence="3" id="KW-1185">Reference proteome</keyword>
<dbReference type="STRING" id="1715692.RUE5091_01125"/>
<dbReference type="EMBL" id="CYUD01000003">
    <property type="protein sequence ID" value="CUJ91657.1"/>
    <property type="molecule type" value="Genomic_DNA"/>
</dbReference>